<feature type="non-terminal residue" evidence="1">
    <location>
        <position position="1"/>
    </location>
</feature>
<reference evidence="1" key="1">
    <citation type="submission" date="2023-11" db="EMBL/GenBank/DDBJ databases">
        <authorList>
            <person name="De Vega J J."/>
            <person name="De Vega J J."/>
        </authorList>
    </citation>
    <scope>NUCLEOTIDE SEQUENCE</scope>
</reference>
<keyword evidence="2" id="KW-1185">Reference proteome</keyword>
<dbReference type="InterPro" id="IPR004242">
    <property type="entry name" value="Transposase_21"/>
</dbReference>
<comment type="caution">
    <text evidence="1">The sequence shown here is derived from an EMBL/GenBank/DDBJ whole genome shotgun (WGS) entry which is preliminary data.</text>
</comment>
<evidence type="ECO:0008006" key="3">
    <source>
        <dbReference type="Google" id="ProtNLM"/>
    </source>
</evidence>
<gene>
    <name evidence="1" type="ORF">MYCIT1_LOCUS15752</name>
</gene>
<evidence type="ECO:0000313" key="2">
    <source>
        <dbReference type="Proteomes" id="UP001295794"/>
    </source>
</evidence>
<name>A0AAD2H7H7_9AGAR</name>
<protein>
    <recommendedName>
        <fullName evidence="3">Transposase family Tnp2 protein</fullName>
    </recommendedName>
</protein>
<sequence>MIDRRDCSRAVPSSFPKSAMGRRIAGVPVLCGCCNQFVSVRREREHRKRTLSAPYTVQAPVSLQGKRDLFRSQFDRHSTAVIQIDTNSGVLPLMEDEGLGQGAITNELNYTSDPAFGPVSQFHDHPAALHCIAPPETAEPEYENEETSLRSEDSLAEDSEEELFDWDCFAASCDSVSGHHSQTAYNEAYDAQAHAALKLSCGDLALCRAFSFKVQSNTTDRNFMKLGFVFPESSLPPIGTVRARITHLAGFKPEIYDCCVNSCVCFVGSHAQLDLCPYCNEKRLRSNGKPRKRFTYIPLIPRLVAMAGNADLATKRQYRGNYEHEPGQMNDVMDGTHYRSLLMQEVEIDGKPLGHTYFEDPRDVALGASWDGWGPFKRRKKTAWPLILFDYNLPPEIRFHLLYAIALGVVPGPNKPKDTNSFLWPLVRELLELAHGVPAFDALSQKLFTLRAYLILVFGDIPAVSMFMRMKGHNGIVPCRMCKIIGVANPNSAKKTYYVPLQQACVHSEGKAYDAANLPMRTQDEIVMHGHQAETA</sequence>
<evidence type="ECO:0000313" key="1">
    <source>
        <dbReference type="EMBL" id="CAK5270943.1"/>
    </source>
</evidence>
<dbReference type="Proteomes" id="UP001295794">
    <property type="component" value="Unassembled WGS sequence"/>
</dbReference>
<dbReference type="PANTHER" id="PTHR10775:SF185">
    <property type="entry name" value="OS08G0208400 PROTEIN"/>
    <property type="match status" value="1"/>
</dbReference>
<dbReference type="AlphaFoldDB" id="A0AAD2H7H7"/>
<organism evidence="1 2">
    <name type="scientific">Mycena citricolor</name>
    <dbReference type="NCBI Taxonomy" id="2018698"/>
    <lineage>
        <taxon>Eukaryota</taxon>
        <taxon>Fungi</taxon>
        <taxon>Dikarya</taxon>
        <taxon>Basidiomycota</taxon>
        <taxon>Agaricomycotina</taxon>
        <taxon>Agaricomycetes</taxon>
        <taxon>Agaricomycetidae</taxon>
        <taxon>Agaricales</taxon>
        <taxon>Marasmiineae</taxon>
        <taxon>Mycenaceae</taxon>
        <taxon>Mycena</taxon>
    </lineage>
</organism>
<dbReference type="Pfam" id="PF02992">
    <property type="entry name" value="Transposase_21"/>
    <property type="match status" value="1"/>
</dbReference>
<proteinExistence type="predicted"/>
<dbReference type="EMBL" id="CAVNYO010000169">
    <property type="protein sequence ID" value="CAK5270943.1"/>
    <property type="molecule type" value="Genomic_DNA"/>
</dbReference>
<dbReference type="PANTHER" id="PTHR10775">
    <property type="entry name" value="OS08G0208400 PROTEIN"/>
    <property type="match status" value="1"/>
</dbReference>
<accession>A0AAD2H7H7</accession>